<dbReference type="SUPFAM" id="SSF50494">
    <property type="entry name" value="Trypsin-like serine proteases"/>
    <property type="match status" value="1"/>
</dbReference>
<dbReference type="GO" id="GO:0006508">
    <property type="term" value="P:proteolysis"/>
    <property type="evidence" value="ECO:0007669"/>
    <property type="project" value="InterPro"/>
</dbReference>
<dbReference type="InterPro" id="IPR009003">
    <property type="entry name" value="Peptidase_S1_PA"/>
</dbReference>
<evidence type="ECO:0000256" key="1">
    <source>
        <dbReference type="ARBA" id="ARBA00007664"/>
    </source>
</evidence>
<dbReference type="Pfam" id="PF00089">
    <property type="entry name" value="Trypsin"/>
    <property type="match status" value="1"/>
</dbReference>
<dbReference type="RefSeq" id="WP_053544561.1">
    <property type="nucleotide sequence ID" value="NZ_CP009220.1"/>
</dbReference>
<feature type="signal peptide" evidence="3">
    <location>
        <begin position="1"/>
        <end position="26"/>
    </location>
</feature>
<evidence type="ECO:0000256" key="2">
    <source>
        <dbReference type="ARBA" id="ARBA00023157"/>
    </source>
</evidence>
<dbReference type="Gene3D" id="2.40.10.10">
    <property type="entry name" value="Trypsin-like serine proteases"/>
    <property type="match status" value="1"/>
</dbReference>
<dbReference type="PRINTS" id="PR00722">
    <property type="entry name" value="CHYMOTRYPSIN"/>
</dbReference>
<evidence type="ECO:0000256" key="3">
    <source>
        <dbReference type="SAM" id="SignalP"/>
    </source>
</evidence>
<dbReference type="InterPro" id="IPR001254">
    <property type="entry name" value="Trypsin_dom"/>
</dbReference>
<dbReference type="PROSITE" id="PS50240">
    <property type="entry name" value="TRYPSIN_DOM"/>
    <property type="match status" value="1"/>
</dbReference>
<dbReference type="STRING" id="931089.CDES_05285"/>
<dbReference type="GO" id="GO:0004252">
    <property type="term" value="F:serine-type endopeptidase activity"/>
    <property type="evidence" value="ECO:0007669"/>
    <property type="project" value="InterPro"/>
</dbReference>
<evidence type="ECO:0000259" key="4">
    <source>
        <dbReference type="PROSITE" id="PS50240"/>
    </source>
</evidence>
<dbReference type="PATRIC" id="fig|931089.4.peg.1075"/>
<comment type="similarity">
    <text evidence="1">Belongs to the peptidase S1 family.</text>
</comment>
<dbReference type="KEGG" id="cdx:CDES_05285"/>
<sequence>MSRASLKAKALSVLAALAVAASPVMGATPAQAMADGRSVSTSSATAQALVRVQIGNTSCSGTMISPSWVLTARHCVPEGQNTGGVAVGSSTSSAYQAISQAIINPNADLALIQLASPNPTFVNFYGAHVQNGESGIASGWGGYVSQRQAVAQEANVQITRRVVNVPSPDRTAIMLEGNITQGRLMPGDSGGPLYINGQLAGVLSMSTASDTTGQDGTVGWYVPVAEHIEWISRQTGIEFAPMAGSPAPLVDATLYPTYIPAPQVYTAPLSNGWAFGSF</sequence>
<dbReference type="InterPro" id="IPR050430">
    <property type="entry name" value="Peptidase_S1"/>
</dbReference>
<organism evidence="5 6">
    <name type="scientific">Corynebacterium deserti GIMN1.010</name>
    <dbReference type="NCBI Taxonomy" id="931089"/>
    <lineage>
        <taxon>Bacteria</taxon>
        <taxon>Bacillati</taxon>
        <taxon>Actinomycetota</taxon>
        <taxon>Actinomycetes</taxon>
        <taxon>Mycobacteriales</taxon>
        <taxon>Corynebacteriaceae</taxon>
        <taxon>Corynebacterium</taxon>
    </lineage>
</organism>
<dbReference type="PANTHER" id="PTHR24276">
    <property type="entry name" value="POLYSERASE-RELATED"/>
    <property type="match status" value="1"/>
</dbReference>
<feature type="domain" description="Peptidase S1" evidence="4">
    <location>
        <begin position="33"/>
        <end position="236"/>
    </location>
</feature>
<dbReference type="InterPro" id="IPR043504">
    <property type="entry name" value="Peptidase_S1_PA_chymotrypsin"/>
</dbReference>
<protein>
    <submittedName>
        <fullName evidence="5">Putative peptidase</fullName>
    </submittedName>
</protein>
<dbReference type="EMBL" id="CP009220">
    <property type="protein sequence ID" value="ALC05494.1"/>
    <property type="molecule type" value="Genomic_DNA"/>
</dbReference>
<name>A0A0M5IU49_9CORY</name>
<keyword evidence="3" id="KW-0732">Signal</keyword>
<dbReference type="AlphaFoldDB" id="A0A0M5IU49"/>
<accession>A0A0M5IU49</accession>
<dbReference type="Proteomes" id="UP000068067">
    <property type="component" value="Chromosome"/>
</dbReference>
<keyword evidence="2" id="KW-1015">Disulfide bond</keyword>
<gene>
    <name evidence="5" type="ORF">CDES_05285</name>
</gene>
<proteinExistence type="inferred from homology"/>
<dbReference type="InterPro" id="IPR001314">
    <property type="entry name" value="Peptidase_S1A"/>
</dbReference>
<dbReference type="SMART" id="SM00020">
    <property type="entry name" value="Tryp_SPc"/>
    <property type="match status" value="1"/>
</dbReference>
<keyword evidence="6" id="KW-1185">Reference proteome</keyword>
<reference evidence="5 6" key="1">
    <citation type="submission" date="2014-08" db="EMBL/GenBank/DDBJ databases">
        <title>Complete genome sequence of Corynebacterium deserti GIMN1.010 (=DSM 45689), isolated from desert sand in western China.</title>
        <authorList>
            <person name="Ruckert C."/>
            <person name="Albersmeier A."/>
            <person name="Kalinowski J."/>
        </authorList>
    </citation>
    <scope>NUCLEOTIDE SEQUENCE [LARGE SCALE GENOMIC DNA]</scope>
    <source>
        <strain evidence="5 6">GIMN1.010</strain>
    </source>
</reference>
<feature type="chain" id="PRO_5038959288" evidence="3">
    <location>
        <begin position="27"/>
        <end position="278"/>
    </location>
</feature>
<dbReference type="OrthoDB" id="9815928at2"/>
<dbReference type="PANTHER" id="PTHR24276:SF98">
    <property type="entry name" value="FI18310P1-RELATED"/>
    <property type="match status" value="1"/>
</dbReference>
<evidence type="ECO:0000313" key="6">
    <source>
        <dbReference type="Proteomes" id="UP000068067"/>
    </source>
</evidence>
<evidence type="ECO:0000313" key="5">
    <source>
        <dbReference type="EMBL" id="ALC05494.1"/>
    </source>
</evidence>